<dbReference type="InterPro" id="IPR003607">
    <property type="entry name" value="HD/PDEase_dom"/>
</dbReference>
<dbReference type="InterPro" id="IPR006675">
    <property type="entry name" value="HDIG_dom"/>
</dbReference>
<accession>A0A161LIV3</accession>
<dbReference type="PANTHER" id="PTHR35795">
    <property type="entry name" value="SLR1885 PROTEIN"/>
    <property type="match status" value="1"/>
</dbReference>
<evidence type="ECO:0000313" key="3">
    <source>
        <dbReference type="Proteomes" id="UP000076586"/>
    </source>
</evidence>
<protein>
    <recommendedName>
        <fullName evidence="1">HD domain-containing protein</fullName>
    </recommendedName>
</protein>
<comment type="caution">
    <text evidence="2">The sequence shown here is derived from an EMBL/GenBank/DDBJ whole genome shotgun (WGS) entry which is preliminary data.</text>
</comment>
<dbReference type="InterPro" id="IPR051094">
    <property type="entry name" value="Diverse_Catalytic_Enzymes"/>
</dbReference>
<dbReference type="STRING" id="681398.PJIAN_11010"/>
<dbReference type="Gene3D" id="1.10.3210.10">
    <property type="entry name" value="Hypothetical protein af1432"/>
    <property type="match status" value="1"/>
</dbReference>
<dbReference type="OrthoDB" id="1722553at2"/>
<sequence length="185" mass="21170">MSPLSILSKYYDTDSRLYAILLQHSQSVTHKAVEISLKHPELNADTEFIAEAAMLHDIGIFLTNAPQIECYGKHQYIEHGYLGADILRAEGLPRHALVCERHTGTGLSVEYIRENNLPLPLRDLRPVSIEEQIICYADKFFSKSKHNIELPLETVRESLRRYGEAVLARFDQWSGLFFAFILLNL</sequence>
<keyword evidence="3" id="KW-1185">Reference proteome</keyword>
<dbReference type="NCBIfam" id="TIGR00277">
    <property type="entry name" value="HDIG"/>
    <property type="match status" value="1"/>
</dbReference>
<reference evidence="3" key="1">
    <citation type="submission" date="2016-04" db="EMBL/GenBank/DDBJ databases">
        <title>Draft genome sequence of Paludibacter jiangxiensis strain NM7.</title>
        <authorList>
            <person name="Qiu Y."/>
            <person name="Matsuura N."/>
            <person name="Ohashi A."/>
            <person name="Tourlousse M.D."/>
            <person name="Sekiguchi Y."/>
        </authorList>
    </citation>
    <scope>NUCLEOTIDE SEQUENCE [LARGE SCALE GENOMIC DNA]</scope>
    <source>
        <strain evidence="3">NM7</strain>
    </source>
</reference>
<evidence type="ECO:0000259" key="1">
    <source>
        <dbReference type="Pfam" id="PF01966"/>
    </source>
</evidence>
<proteinExistence type="predicted"/>
<reference evidence="3" key="2">
    <citation type="journal article" date="2017" name="Genome Announc.">
        <title>Draft genome sequence of Paludibacter jiangxiensis NM7(T), a propionate-producing fermentative bacterium.</title>
        <authorList>
            <person name="Qiu Y.-L."/>
            <person name="Tourlousse D.M."/>
            <person name="Matsuura N."/>
            <person name="Ohashi A."/>
            <person name="Sekiguchi Y."/>
        </authorList>
    </citation>
    <scope>NUCLEOTIDE SEQUENCE [LARGE SCALE GENOMIC DNA]</scope>
    <source>
        <strain evidence="3">NM7</strain>
    </source>
</reference>
<dbReference type="PANTHER" id="PTHR35795:SF1">
    <property type="entry name" value="BIS(5'-NUCLEOSYL)-TETRAPHOSPHATASE, SYMMETRICAL"/>
    <property type="match status" value="1"/>
</dbReference>
<dbReference type="CDD" id="cd00077">
    <property type="entry name" value="HDc"/>
    <property type="match status" value="1"/>
</dbReference>
<dbReference type="EMBL" id="BDCR01000001">
    <property type="protein sequence ID" value="GAT62416.1"/>
    <property type="molecule type" value="Genomic_DNA"/>
</dbReference>
<dbReference type="AlphaFoldDB" id="A0A161LIV3"/>
<dbReference type="InterPro" id="IPR006674">
    <property type="entry name" value="HD_domain"/>
</dbReference>
<gene>
    <name evidence="2" type="ORF">PJIAN_11010</name>
</gene>
<feature type="domain" description="HD" evidence="1">
    <location>
        <begin position="22"/>
        <end position="140"/>
    </location>
</feature>
<dbReference type="RefSeq" id="WP_068702767.1">
    <property type="nucleotide sequence ID" value="NZ_BDCR01000001.1"/>
</dbReference>
<name>A0A161LIV3_9BACT</name>
<evidence type="ECO:0000313" key="2">
    <source>
        <dbReference type="EMBL" id="GAT62416.1"/>
    </source>
</evidence>
<organism evidence="2 3">
    <name type="scientific">Paludibacter jiangxiensis</name>
    <dbReference type="NCBI Taxonomy" id="681398"/>
    <lineage>
        <taxon>Bacteria</taxon>
        <taxon>Pseudomonadati</taxon>
        <taxon>Bacteroidota</taxon>
        <taxon>Bacteroidia</taxon>
        <taxon>Bacteroidales</taxon>
        <taxon>Paludibacteraceae</taxon>
        <taxon>Paludibacter</taxon>
    </lineage>
</organism>
<dbReference type="SUPFAM" id="SSF109604">
    <property type="entry name" value="HD-domain/PDEase-like"/>
    <property type="match status" value="1"/>
</dbReference>
<dbReference type="Pfam" id="PF01966">
    <property type="entry name" value="HD"/>
    <property type="match status" value="1"/>
</dbReference>
<dbReference type="Proteomes" id="UP000076586">
    <property type="component" value="Unassembled WGS sequence"/>
</dbReference>